<evidence type="ECO:0000313" key="2">
    <source>
        <dbReference type="EMBL" id="KAK7478094.1"/>
    </source>
</evidence>
<proteinExistence type="predicted"/>
<accession>A0ABD0JTR9</accession>
<dbReference type="EMBL" id="JACVVK020000333">
    <property type="protein sequence ID" value="KAK7478094.1"/>
    <property type="molecule type" value="Genomic_DNA"/>
</dbReference>
<evidence type="ECO:0000313" key="3">
    <source>
        <dbReference type="EMBL" id="KAK7485310.1"/>
    </source>
</evidence>
<name>A0ABD0JTR9_9CAEN</name>
<reference evidence="2" key="1">
    <citation type="submission" date="2020-09" db="EMBL/GenBank/DDBJ databases">
        <authorList>
            <person name="Won Y."/>
        </authorList>
    </citation>
    <scope>NUCLEOTIDE SEQUENCE</scope>
    <source>
        <strain evidence="2">Wonlab-2016</strain>
        <tissue evidence="2">Foot muscle</tissue>
    </source>
</reference>
<feature type="region of interest" description="Disordered" evidence="1">
    <location>
        <begin position="1"/>
        <end position="32"/>
    </location>
</feature>
<dbReference type="EMBL" id="JACVVK020000196">
    <property type="protein sequence ID" value="KAK7485310.1"/>
    <property type="molecule type" value="Genomic_DNA"/>
</dbReference>
<sequence>MPPPNASGHRHHASPASGHSRVRPSPPREPNMHGCRFFINNSDQLVYGTNHLPRLPPPGAWGRRLACFPSPCHRQSAAPRCGFCEYLIRFLLLDSVCRSFCFSAPNSSHCL</sequence>
<organism evidence="2 4">
    <name type="scientific">Batillaria attramentaria</name>
    <dbReference type="NCBI Taxonomy" id="370345"/>
    <lineage>
        <taxon>Eukaryota</taxon>
        <taxon>Metazoa</taxon>
        <taxon>Spiralia</taxon>
        <taxon>Lophotrochozoa</taxon>
        <taxon>Mollusca</taxon>
        <taxon>Gastropoda</taxon>
        <taxon>Caenogastropoda</taxon>
        <taxon>Sorbeoconcha</taxon>
        <taxon>Cerithioidea</taxon>
        <taxon>Batillariidae</taxon>
        <taxon>Batillaria</taxon>
    </lineage>
</organism>
<dbReference type="AlphaFoldDB" id="A0ABD0JTR9"/>
<dbReference type="Proteomes" id="UP001519460">
    <property type="component" value="Unassembled WGS sequence"/>
</dbReference>
<evidence type="ECO:0000313" key="4">
    <source>
        <dbReference type="Proteomes" id="UP001519460"/>
    </source>
</evidence>
<gene>
    <name evidence="3" type="ORF">BaRGS_00023409</name>
    <name evidence="2" type="ORF">BaRGS_00030629</name>
</gene>
<reference evidence="2 4" key="2">
    <citation type="journal article" date="2023" name="Sci. Data">
        <title>Genome assembly of the Korean intertidal mud-creeper Batillaria attramentaria.</title>
        <authorList>
            <person name="Patra A.K."/>
            <person name="Ho P.T."/>
            <person name="Jun S."/>
            <person name="Lee S.J."/>
            <person name="Kim Y."/>
            <person name="Won Y.J."/>
        </authorList>
    </citation>
    <scope>NUCLEOTIDE SEQUENCE [LARGE SCALE GENOMIC DNA]</scope>
    <source>
        <strain evidence="2">Wonlab-2016</strain>
    </source>
</reference>
<evidence type="ECO:0000256" key="1">
    <source>
        <dbReference type="SAM" id="MobiDB-lite"/>
    </source>
</evidence>
<comment type="caution">
    <text evidence="2">The sequence shown here is derived from an EMBL/GenBank/DDBJ whole genome shotgun (WGS) entry which is preliminary data.</text>
</comment>
<reference evidence="2" key="3">
    <citation type="submission" date="2023-01" db="EMBL/GenBank/DDBJ databases">
        <authorList>
            <person name="Patra A."/>
        </authorList>
    </citation>
    <scope>NUCLEOTIDE SEQUENCE</scope>
    <source>
        <strain evidence="2">Wonlab-2016</strain>
        <tissue evidence="2">Foot muscle</tissue>
    </source>
</reference>
<keyword evidence="4" id="KW-1185">Reference proteome</keyword>
<protein>
    <submittedName>
        <fullName evidence="2">Uncharacterized protein</fullName>
    </submittedName>
</protein>